<dbReference type="AlphaFoldDB" id="A0A1X7J8Q5"/>
<proteinExistence type="predicted"/>
<dbReference type="PRINTS" id="PR00032">
    <property type="entry name" value="HTHARAC"/>
</dbReference>
<organism evidence="5 6">
    <name type="scientific">Arenibacter troitsensis</name>
    <dbReference type="NCBI Taxonomy" id="188872"/>
    <lineage>
        <taxon>Bacteria</taxon>
        <taxon>Pseudomonadati</taxon>
        <taxon>Bacteroidota</taxon>
        <taxon>Flavobacteriia</taxon>
        <taxon>Flavobacteriales</taxon>
        <taxon>Flavobacteriaceae</taxon>
        <taxon>Arenibacter</taxon>
    </lineage>
</organism>
<evidence type="ECO:0000256" key="3">
    <source>
        <dbReference type="ARBA" id="ARBA00023163"/>
    </source>
</evidence>
<dbReference type="PANTHER" id="PTHR43280:SF32">
    <property type="entry name" value="TRANSCRIPTIONAL REGULATORY PROTEIN"/>
    <property type="match status" value="1"/>
</dbReference>
<dbReference type="GO" id="GO:0043565">
    <property type="term" value="F:sequence-specific DNA binding"/>
    <property type="evidence" value="ECO:0007669"/>
    <property type="project" value="InterPro"/>
</dbReference>
<sequence length="286" mass="33841">MKFIGHTQEYLFLETIDGHSCDILKEQVESSLSILWFQSDTNILIIDGKEEVFYKNQIIFLTEFHQIVPKKIGKIRFLRFNRPFYCILDHDSEIGCKGILFFGASQLPVISLDQLDLEKFDTLWKMFTIEMKSNDNLQIDMLQMMLKRYLILCARRYKSQENYPQERNETDLVREFNFLVEQHFRNKHSVADYAELLHKSPKTISNIFSKMDSKSPLKYIHERISLEARRLLYYTDHPIKEIAYQLGFEDIQAFSRFFKKQEGISPSEFKEKRELGTIANSSGITT</sequence>
<evidence type="ECO:0000313" key="5">
    <source>
        <dbReference type="EMBL" id="SMG23876.1"/>
    </source>
</evidence>
<accession>A0A1X7J8Q5</accession>
<evidence type="ECO:0000313" key="6">
    <source>
        <dbReference type="Proteomes" id="UP000193420"/>
    </source>
</evidence>
<dbReference type="SUPFAM" id="SSF46689">
    <property type="entry name" value="Homeodomain-like"/>
    <property type="match status" value="1"/>
</dbReference>
<dbReference type="GO" id="GO:0003700">
    <property type="term" value="F:DNA-binding transcription factor activity"/>
    <property type="evidence" value="ECO:0007669"/>
    <property type="project" value="InterPro"/>
</dbReference>
<dbReference type="EMBL" id="FXAO01000003">
    <property type="protein sequence ID" value="SMG23876.1"/>
    <property type="molecule type" value="Genomic_DNA"/>
</dbReference>
<keyword evidence="3" id="KW-0804">Transcription</keyword>
<dbReference type="SMART" id="SM00342">
    <property type="entry name" value="HTH_ARAC"/>
    <property type="match status" value="1"/>
</dbReference>
<dbReference type="RefSeq" id="WP_085497693.1">
    <property type="nucleotide sequence ID" value="NZ_FXAO01000003.1"/>
</dbReference>
<protein>
    <submittedName>
        <fullName evidence="5">AraC-type DNA-binding protein</fullName>
    </submittedName>
</protein>
<dbReference type="PROSITE" id="PS01124">
    <property type="entry name" value="HTH_ARAC_FAMILY_2"/>
    <property type="match status" value="1"/>
</dbReference>
<dbReference type="Proteomes" id="UP000193420">
    <property type="component" value="Unassembled WGS sequence"/>
</dbReference>
<dbReference type="InterPro" id="IPR018060">
    <property type="entry name" value="HTH_AraC"/>
</dbReference>
<evidence type="ECO:0000256" key="1">
    <source>
        <dbReference type="ARBA" id="ARBA00023015"/>
    </source>
</evidence>
<dbReference type="InterPro" id="IPR020449">
    <property type="entry name" value="Tscrpt_reg_AraC-type_HTH"/>
</dbReference>
<gene>
    <name evidence="5" type="ORF">SAMN03080602_01490</name>
</gene>
<dbReference type="InterPro" id="IPR009057">
    <property type="entry name" value="Homeodomain-like_sf"/>
</dbReference>
<dbReference type="Pfam" id="PF12833">
    <property type="entry name" value="HTH_18"/>
    <property type="match status" value="1"/>
</dbReference>
<evidence type="ECO:0000259" key="4">
    <source>
        <dbReference type="PROSITE" id="PS01124"/>
    </source>
</evidence>
<dbReference type="PANTHER" id="PTHR43280">
    <property type="entry name" value="ARAC-FAMILY TRANSCRIPTIONAL REGULATOR"/>
    <property type="match status" value="1"/>
</dbReference>
<feature type="domain" description="HTH araC/xylS-type" evidence="4">
    <location>
        <begin position="174"/>
        <end position="272"/>
    </location>
</feature>
<dbReference type="STRING" id="188872.SAMN03080602_01490"/>
<dbReference type="OrthoDB" id="2666928at2"/>
<dbReference type="Gene3D" id="1.10.10.60">
    <property type="entry name" value="Homeodomain-like"/>
    <property type="match status" value="1"/>
</dbReference>
<keyword evidence="6" id="KW-1185">Reference proteome</keyword>
<reference evidence="6" key="1">
    <citation type="submission" date="2017-04" db="EMBL/GenBank/DDBJ databases">
        <authorList>
            <person name="Varghese N."/>
            <person name="Submissions S."/>
        </authorList>
    </citation>
    <scope>NUCLEOTIDE SEQUENCE [LARGE SCALE GENOMIC DNA]</scope>
    <source>
        <strain evidence="6">DSM 19835</strain>
    </source>
</reference>
<evidence type="ECO:0000256" key="2">
    <source>
        <dbReference type="ARBA" id="ARBA00023125"/>
    </source>
</evidence>
<name>A0A1X7J8Q5_9FLAO</name>
<keyword evidence="1" id="KW-0805">Transcription regulation</keyword>
<keyword evidence="2 5" id="KW-0238">DNA-binding</keyword>